<dbReference type="EC" id="2.3.2.27" evidence="3"/>
<dbReference type="FunFam" id="3.30.40.10:FF:000309">
    <property type="entry name" value="E3 ubiquitin-protein ligase MBR2"/>
    <property type="match status" value="1"/>
</dbReference>
<feature type="compositionally biased region" description="Polar residues" evidence="10">
    <location>
        <begin position="144"/>
        <end position="159"/>
    </location>
</feature>
<keyword evidence="6 9" id="KW-0863">Zinc-finger</keyword>
<dbReference type="GO" id="GO:0043161">
    <property type="term" value="P:proteasome-mediated ubiquitin-dependent protein catabolic process"/>
    <property type="evidence" value="ECO:0007669"/>
    <property type="project" value="UniProtKB-ARBA"/>
</dbReference>
<evidence type="ECO:0000256" key="4">
    <source>
        <dbReference type="ARBA" id="ARBA00022679"/>
    </source>
</evidence>
<dbReference type="InterPro" id="IPR045191">
    <property type="entry name" value="MBR1/2-like"/>
</dbReference>
<dbReference type="GO" id="GO:0010228">
    <property type="term" value="P:vegetative to reproductive phase transition of meristem"/>
    <property type="evidence" value="ECO:0007669"/>
    <property type="project" value="UniProtKB-ARBA"/>
</dbReference>
<evidence type="ECO:0000313" key="13">
    <source>
        <dbReference type="Proteomes" id="UP001054252"/>
    </source>
</evidence>
<name>A0AAV5IR11_9ROSI</name>
<feature type="compositionally biased region" description="Low complexity" evidence="10">
    <location>
        <begin position="508"/>
        <end position="529"/>
    </location>
</feature>
<feature type="compositionally biased region" description="Polar residues" evidence="10">
    <location>
        <begin position="294"/>
        <end position="309"/>
    </location>
</feature>
<evidence type="ECO:0000259" key="11">
    <source>
        <dbReference type="PROSITE" id="PS50089"/>
    </source>
</evidence>
<feature type="compositionally biased region" description="Low complexity" evidence="10">
    <location>
        <begin position="310"/>
        <end position="330"/>
    </location>
</feature>
<dbReference type="InterPro" id="IPR013083">
    <property type="entry name" value="Znf_RING/FYVE/PHD"/>
</dbReference>
<keyword evidence="13" id="KW-1185">Reference proteome</keyword>
<dbReference type="GO" id="GO:0008270">
    <property type="term" value="F:zinc ion binding"/>
    <property type="evidence" value="ECO:0007669"/>
    <property type="project" value="UniProtKB-KW"/>
</dbReference>
<dbReference type="GO" id="GO:0061630">
    <property type="term" value="F:ubiquitin protein ligase activity"/>
    <property type="evidence" value="ECO:0007669"/>
    <property type="project" value="UniProtKB-EC"/>
</dbReference>
<accession>A0AAV5IR11</accession>
<evidence type="ECO:0000256" key="7">
    <source>
        <dbReference type="ARBA" id="ARBA00022786"/>
    </source>
</evidence>
<feature type="compositionally biased region" description="Polar residues" evidence="10">
    <location>
        <begin position="234"/>
        <end position="252"/>
    </location>
</feature>
<evidence type="ECO:0000256" key="1">
    <source>
        <dbReference type="ARBA" id="ARBA00000900"/>
    </source>
</evidence>
<evidence type="ECO:0000256" key="3">
    <source>
        <dbReference type="ARBA" id="ARBA00012483"/>
    </source>
</evidence>
<feature type="region of interest" description="Disordered" evidence="10">
    <location>
        <begin position="128"/>
        <end position="178"/>
    </location>
</feature>
<keyword evidence="5" id="KW-0479">Metal-binding</keyword>
<dbReference type="Proteomes" id="UP001054252">
    <property type="component" value="Unassembled WGS sequence"/>
</dbReference>
<feature type="compositionally biased region" description="Polar residues" evidence="10">
    <location>
        <begin position="422"/>
        <end position="472"/>
    </location>
</feature>
<comment type="pathway">
    <text evidence="2">Protein modification; protein ubiquitination.</text>
</comment>
<feature type="compositionally biased region" description="Polar residues" evidence="10">
    <location>
        <begin position="260"/>
        <end position="271"/>
    </location>
</feature>
<dbReference type="PANTHER" id="PTHR22937:SF224">
    <property type="entry name" value="E3 UBIQUITIN-PROTEIN LIGASE MBR1-RELATED"/>
    <property type="match status" value="1"/>
</dbReference>
<gene>
    <name evidence="12" type="ORF">SLEP1_g14139</name>
</gene>
<feature type="domain" description="RING-type" evidence="11">
    <location>
        <begin position="662"/>
        <end position="703"/>
    </location>
</feature>
<proteinExistence type="predicted"/>
<feature type="region of interest" description="Disordered" evidence="10">
    <location>
        <begin position="376"/>
        <end position="472"/>
    </location>
</feature>
<dbReference type="SMART" id="SM00184">
    <property type="entry name" value="RING"/>
    <property type="match status" value="1"/>
</dbReference>
<keyword evidence="4" id="KW-0808">Transferase</keyword>
<keyword evidence="8" id="KW-0862">Zinc</keyword>
<organism evidence="12 13">
    <name type="scientific">Rubroshorea leprosula</name>
    <dbReference type="NCBI Taxonomy" id="152421"/>
    <lineage>
        <taxon>Eukaryota</taxon>
        <taxon>Viridiplantae</taxon>
        <taxon>Streptophyta</taxon>
        <taxon>Embryophyta</taxon>
        <taxon>Tracheophyta</taxon>
        <taxon>Spermatophyta</taxon>
        <taxon>Magnoliopsida</taxon>
        <taxon>eudicotyledons</taxon>
        <taxon>Gunneridae</taxon>
        <taxon>Pentapetalae</taxon>
        <taxon>rosids</taxon>
        <taxon>malvids</taxon>
        <taxon>Malvales</taxon>
        <taxon>Dipterocarpaceae</taxon>
        <taxon>Rubroshorea</taxon>
    </lineage>
</organism>
<dbReference type="SUPFAM" id="SSF57850">
    <property type="entry name" value="RING/U-box"/>
    <property type="match status" value="1"/>
</dbReference>
<sequence>MQGRGGTINSFLDSVNIDQGSAPNNTSMTQHNSLNNVLDPAETWLSNYALTSGGAMESNAITEVQSFSFWNSGEPSSRLSPENQVNDDGIKMECGWSPSSYSVHAGAGPRSERRQIESTNIIFPAGVHNGQSANQGRNGPIYLQGSSSNHIPQNVNLNEEYTGGSASHVPATAASIGPDLHNSSALEREWTSTAFDNVGSSSGSSSYMVEESSSSSSCWGSSCKRKALEGTSGQSYSDVNSSCSQQVENGSWHTGLPRNDASSSLSLSTPQAIPPDQLNLSVGFGLREVATDAFPSSSSRRTNPGNQQDSLPLSLSSSAFSRRSSSSNQSPTPAPYNNSLDLRSTATVVANSTSAQNQPHRVHISAASSNVPPFRWTGAFSSQAGNPSINAGDRGEGSQEEVNIRNIPRSNAQNPILIPASETRNMAQDPTGWTLSSGNITTSGGVPSSAQTGNSSSINSPHSPWVSLHSTSAQNQPRLSEFSPWSLFPSIDSEAAVHIGNFPQLPAGPSSSSQETAGSSGSRSQGNNQPHSRSSFLWERQGDEILGMPHSLRALAADIEGRHRLISEIRQVLNAMNRGENLRIEDYMLFDPFVFHGMAEMHDRHRDMRLDVDNMSYEELLALEERIGDVNTGLSEETILELMKQQKYRSTATRPSQDVEPCCVCQEEFVEGDDLGVLDCGHEFHTNCIKQWLLQKNLCPICKTTALLKQEREGHC</sequence>
<comment type="caution">
    <text evidence="12">The sequence shown here is derived from an EMBL/GenBank/DDBJ whole genome shotgun (WGS) entry which is preliminary data.</text>
</comment>
<evidence type="ECO:0000256" key="2">
    <source>
        <dbReference type="ARBA" id="ARBA00004906"/>
    </source>
</evidence>
<protein>
    <recommendedName>
        <fullName evidence="3">RING-type E3 ubiquitin transferase</fullName>
        <ecNumber evidence="3">2.3.2.27</ecNumber>
    </recommendedName>
</protein>
<evidence type="ECO:0000313" key="12">
    <source>
        <dbReference type="EMBL" id="GKV01593.1"/>
    </source>
</evidence>
<evidence type="ECO:0000256" key="6">
    <source>
        <dbReference type="ARBA" id="ARBA00022771"/>
    </source>
</evidence>
<feature type="compositionally biased region" description="Polar residues" evidence="10">
    <location>
        <begin position="379"/>
        <end position="389"/>
    </location>
</feature>
<dbReference type="InterPro" id="IPR001841">
    <property type="entry name" value="Znf_RING"/>
</dbReference>
<dbReference type="AlphaFoldDB" id="A0AAV5IR11"/>
<dbReference type="PANTHER" id="PTHR22937">
    <property type="entry name" value="E3 UBIQUITIN-PROTEIN LIGASE RNF165"/>
    <property type="match status" value="1"/>
</dbReference>
<evidence type="ECO:0000256" key="9">
    <source>
        <dbReference type="PROSITE-ProRule" id="PRU00175"/>
    </source>
</evidence>
<feature type="region of interest" description="Disordered" evidence="10">
    <location>
        <begin position="501"/>
        <end position="534"/>
    </location>
</feature>
<evidence type="ECO:0000256" key="10">
    <source>
        <dbReference type="SAM" id="MobiDB-lite"/>
    </source>
</evidence>
<dbReference type="Pfam" id="PF13639">
    <property type="entry name" value="zf-RING_2"/>
    <property type="match status" value="1"/>
</dbReference>
<evidence type="ECO:0000256" key="5">
    <source>
        <dbReference type="ARBA" id="ARBA00022723"/>
    </source>
</evidence>
<evidence type="ECO:0000256" key="8">
    <source>
        <dbReference type="ARBA" id="ARBA00022833"/>
    </source>
</evidence>
<feature type="region of interest" description="Disordered" evidence="10">
    <location>
        <begin position="234"/>
        <end position="272"/>
    </location>
</feature>
<reference evidence="12 13" key="1">
    <citation type="journal article" date="2021" name="Commun. Biol.">
        <title>The genome of Shorea leprosula (Dipterocarpaceae) highlights the ecological relevance of drought in aseasonal tropical rainforests.</title>
        <authorList>
            <person name="Ng K.K.S."/>
            <person name="Kobayashi M.J."/>
            <person name="Fawcett J.A."/>
            <person name="Hatakeyama M."/>
            <person name="Paape T."/>
            <person name="Ng C.H."/>
            <person name="Ang C.C."/>
            <person name="Tnah L.H."/>
            <person name="Lee C.T."/>
            <person name="Nishiyama T."/>
            <person name="Sese J."/>
            <person name="O'Brien M.J."/>
            <person name="Copetti D."/>
            <person name="Mohd Noor M.I."/>
            <person name="Ong R.C."/>
            <person name="Putra M."/>
            <person name="Sireger I.Z."/>
            <person name="Indrioko S."/>
            <person name="Kosugi Y."/>
            <person name="Izuno A."/>
            <person name="Isagi Y."/>
            <person name="Lee S.L."/>
            <person name="Shimizu K.K."/>
        </authorList>
    </citation>
    <scope>NUCLEOTIDE SEQUENCE [LARGE SCALE GENOMIC DNA]</scope>
    <source>
        <strain evidence="12">214</strain>
    </source>
</reference>
<dbReference type="EMBL" id="BPVZ01000017">
    <property type="protein sequence ID" value="GKV01593.1"/>
    <property type="molecule type" value="Genomic_DNA"/>
</dbReference>
<feature type="region of interest" description="Disordered" evidence="10">
    <location>
        <begin position="293"/>
        <end position="339"/>
    </location>
</feature>
<feature type="region of interest" description="Disordered" evidence="10">
    <location>
        <begin position="1"/>
        <end position="30"/>
    </location>
</feature>
<feature type="compositionally biased region" description="Polar residues" evidence="10">
    <location>
        <begin position="7"/>
        <end position="30"/>
    </location>
</feature>
<keyword evidence="7" id="KW-0833">Ubl conjugation pathway</keyword>
<dbReference type="PROSITE" id="PS50089">
    <property type="entry name" value="ZF_RING_2"/>
    <property type="match status" value="1"/>
</dbReference>
<comment type="catalytic activity">
    <reaction evidence="1">
        <text>S-ubiquitinyl-[E2 ubiquitin-conjugating enzyme]-L-cysteine + [acceptor protein]-L-lysine = [E2 ubiquitin-conjugating enzyme]-L-cysteine + N(6)-ubiquitinyl-[acceptor protein]-L-lysine.</text>
        <dbReference type="EC" id="2.3.2.27"/>
    </reaction>
</comment>
<dbReference type="Gene3D" id="3.30.40.10">
    <property type="entry name" value="Zinc/RING finger domain, C3HC4 (zinc finger)"/>
    <property type="match status" value="1"/>
</dbReference>